<reference evidence="1" key="1">
    <citation type="submission" date="2021-11" db="EMBL/GenBank/DDBJ databases">
        <title>Clostridia strains as spoilage organisms.</title>
        <authorList>
            <person name="Wambui J."/>
            <person name="Stevens M.J.A."/>
            <person name="Stephan R."/>
        </authorList>
    </citation>
    <scope>NUCLEOTIDE SEQUENCE</scope>
    <source>
        <strain evidence="1">CF009</strain>
    </source>
</reference>
<evidence type="ECO:0000313" key="2">
    <source>
        <dbReference type="Proteomes" id="UP001164733"/>
    </source>
</evidence>
<accession>A0AA47EEY9</accession>
<evidence type="ECO:0000313" key="1">
    <source>
        <dbReference type="EMBL" id="WAG58781.1"/>
    </source>
</evidence>
<proteinExistence type="predicted"/>
<evidence type="ECO:0008006" key="3">
    <source>
        <dbReference type="Google" id="ProtNLM"/>
    </source>
</evidence>
<name>A0AA47EEY9_9CLOT</name>
<dbReference type="EMBL" id="CP086239">
    <property type="protein sequence ID" value="WAG58781.1"/>
    <property type="molecule type" value="Genomic_DNA"/>
</dbReference>
<dbReference type="AlphaFoldDB" id="A0AA47EEY9"/>
<sequence>MTKKHDFDAAWKSILEAFEVEIVELLFPEIFNKINWELGTESLDKDLKEIQKDIFDKDSTENIISDKIIKVRLKNKGSKILFIHVEVQSLRGCI</sequence>
<dbReference type="Proteomes" id="UP001164733">
    <property type="component" value="Chromosome"/>
</dbReference>
<gene>
    <name evidence="1" type="ORF">LL038_14070</name>
</gene>
<organism evidence="1 2">
    <name type="scientific">Clostridium estertheticum</name>
    <dbReference type="NCBI Taxonomy" id="238834"/>
    <lineage>
        <taxon>Bacteria</taxon>
        <taxon>Bacillati</taxon>
        <taxon>Bacillota</taxon>
        <taxon>Clostridia</taxon>
        <taxon>Eubacteriales</taxon>
        <taxon>Clostridiaceae</taxon>
        <taxon>Clostridium</taxon>
    </lineage>
</organism>
<protein>
    <recommendedName>
        <fullName evidence="3">Transposase (putative) YhgA-like domain-containing protein</fullName>
    </recommendedName>
</protein>